<evidence type="ECO:0000256" key="1">
    <source>
        <dbReference type="SAM" id="MobiDB-lite"/>
    </source>
</evidence>
<reference evidence="2 3" key="1">
    <citation type="journal article" date="2018" name="Mol. Ecol.">
        <title>The obligate alkalophilic soda-lake fungus Sodiomyces alkalinus has shifted to a protein diet.</title>
        <authorList>
            <person name="Grum-Grzhimaylo A.A."/>
            <person name="Falkoski D.L."/>
            <person name="van den Heuvel J."/>
            <person name="Valero-Jimenez C.A."/>
            <person name="Min B."/>
            <person name="Choi I.G."/>
            <person name="Lipzen A."/>
            <person name="Daum C.G."/>
            <person name="Aanen D.K."/>
            <person name="Tsang A."/>
            <person name="Henrissat B."/>
            <person name="Bilanenko E.N."/>
            <person name="de Vries R.P."/>
            <person name="van Kan J.A.L."/>
            <person name="Grigoriev I.V."/>
            <person name="Debets A.J.M."/>
        </authorList>
    </citation>
    <scope>NUCLEOTIDE SEQUENCE [LARGE SCALE GENOMIC DNA]</scope>
    <source>
        <strain evidence="2 3">F11</strain>
    </source>
</reference>
<evidence type="ECO:0000313" key="2">
    <source>
        <dbReference type="EMBL" id="ROT36213.1"/>
    </source>
</evidence>
<proteinExistence type="predicted"/>
<dbReference type="AlphaFoldDB" id="A0A3N2PNZ0"/>
<dbReference type="SUPFAM" id="SSF55008">
    <property type="entry name" value="HMA, heavy metal-associated domain"/>
    <property type="match status" value="1"/>
</dbReference>
<dbReference type="STRING" id="1314773.A0A3N2PNZ0"/>
<dbReference type="Gene3D" id="3.30.70.100">
    <property type="match status" value="1"/>
</dbReference>
<sequence length="197" mass="20656">MDNPGRSGTTPSKRRLPSSAIVTTSFLIANLHCPSCVSAIKEALHDACGHDILWVSPNIVTSVVAVQHKYVGSGAADAISRMARCLGDTGFEISTISTTAIAAGSKSLANLTDLTTAGSARGQAARRMGPHSDVLYSSDDGPLDRLLDLSGLAFSSAAAESRNRREAHLANYEQCRLSSQTSPHSGKSPRKSPHVSN</sequence>
<dbReference type="InterPro" id="IPR036163">
    <property type="entry name" value="HMA_dom_sf"/>
</dbReference>
<dbReference type="Proteomes" id="UP000272025">
    <property type="component" value="Unassembled WGS sequence"/>
</dbReference>
<dbReference type="GO" id="GO:0046872">
    <property type="term" value="F:metal ion binding"/>
    <property type="evidence" value="ECO:0007669"/>
    <property type="project" value="InterPro"/>
</dbReference>
<gene>
    <name evidence="2" type="ORF">SODALDRAFT_345659</name>
</gene>
<feature type="region of interest" description="Disordered" evidence="1">
    <location>
        <begin position="174"/>
        <end position="197"/>
    </location>
</feature>
<evidence type="ECO:0000313" key="3">
    <source>
        <dbReference type="Proteomes" id="UP000272025"/>
    </source>
</evidence>
<name>A0A3N2PNZ0_SODAK</name>
<keyword evidence="3" id="KW-1185">Reference proteome</keyword>
<organism evidence="2 3">
    <name type="scientific">Sodiomyces alkalinus (strain CBS 110278 / VKM F-3762 / F11)</name>
    <name type="common">Alkaliphilic filamentous fungus</name>
    <dbReference type="NCBI Taxonomy" id="1314773"/>
    <lineage>
        <taxon>Eukaryota</taxon>
        <taxon>Fungi</taxon>
        <taxon>Dikarya</taxon>
        <taxon>Ascomycota</taxon>
        <taxon>Pezizomycotina</taxon>
        <taxon>Sordariomycetes</taxon>
        <taxon>Hypocreomycetidae</taxon>
        <taxon>Glomerellales</taxon>
        <taxon>Plectosphaerellaceae</taxon>
        <taxon>Sodiomyces</taxon>
    </lineage>
</organism>
<dbReference type="RefSeq" id="XP_028464019.1">
    <property type="nucleotide sequence ID" value="XM_028613212.1"/>
</dbReference>
<dbReference type="OrthoDB" id="3784695at2759"/>
<feature type="non-terminal residue" evidence="2">
    <location>
        <position position="197"/>
    </location>
</feature>
<dbReference type="EMBL" id="ML119059">
    <property type="protein sequence ID" value="ROT36213.1"/>
    <property type="molecule type" value="Genomic_DNA"/>
</dbReference>
<feature type="compositionally biased region" description="Basic residues" evidence="1">
    <location>
        <begin position="187"/>
        <end position="197"/>
    </location>
</feature>
<feature type="compositionally biased region" description="Polar residues" evidence="1">
    <location>
        <begin position="176"/>
        <end position="185"/>
    </location>
</feature>
<protein>
    <submittedName>
        <fullName evidence="2">Uncharacterized protein</fullName>
    </submittedName>
</protein>
<accession>A0A3N2PNZ0</accession>
<dbReference type="GeneID" id="39581690"/>